<dbReference type="FunFam" id="1.10.510.10:FF:000589">
    <property type="entry name" value="Serine/threonine-protein kinase"/>
    <property type="match status" value="1"/>
</dbReference>
<dbReference type="CDD" id="cd14066">
    <property type="entry name" value="STKc_IRAK"/>
    <property type="match status" value="1"/>
</dbReference>
<dbReference type="PROSITE" id="PS00108">
    <property type="entry name" value="PROTEIN_KINASE_ST"/>
    <property type="match status" value="1"/>
</dbReference>
<feature type="domain" description="Bulb-type lectin" evidence="22">
    <location>
        <begin position="38"/>
        <end position="158"/>
    </location>
</feature>
<keyword evidence="3" id="KW-0245">EGF-like domain</keyword>
<dbReference type="InterPro" id="IPR024171">
    <property type="entry name" value="SRK-like_kinase"/>
</dbReference>
<dbReference type="GO" id="GO:0016020">
    <property type="term" value="C:membrane"/>
    <property type="evidence" value="ECO:0007669"/>
    <property type="project" value="UniProtKB-SubCell"/>
</dbReference>
<dbReference type="Pfam" id="PF01453">
    <property type="entry name" value="B_lectin"/>
    <property type="match status" value="1"/>
</dbReference>
<keyword evidence="8 17" id="KW-0418">Kinase</keyword>
<dbReference type="SUPFAM" id="SSF56112">
    <property type="entry name" value="Protein kinase-like (PK-like)"/>
    <property type="match status" value="1"/>
</dbReference>
<dbReference type="PROSITE" id="PS50011">
    <property type="entry name" value="PROTEIN_KINASE_DOM"/>
    <property type="match status" value="1"/>
</dbReference>
<evidence type="ECO:0000313" key="23">
    <source>
        <dbReference type="EMBL" id="CAI0395483.1"/>
    </source>
</evidence>
<keyword evidence="14" id="KW-0325">Glycoprotein</keyword>
<evidence type="ECO:0000256" key="13">
    <source>
        <dbReference type="ARBA" id="ARBA00023170"/>
    </source>
</evidence>
<comment type="catalytic activity">
    <reaction evidence="15 17">
        <text>L-threonyl-[protein] + ATP = O-phospho-L-threonyl-[protein] + ADP + H(+)</text>
        <dbReference type="Rhea" id="RHEA:46608"/>
        <dbReference type="Rhea" id="RHEA-COMP:11060"/>
        <dbReference type="Rhea" id="RHEA-COMP:11605"/>
        <dbReference type="ChEBI" id="CHEBI:15378"/>
        <dbReference type="ChEBI" id="CHEBI:30013"/>
        <dbReference type="ChEBI" id="CHEBI:30616"/>
        <dbReference type="ChEBI" id="CHEBI:61977"/>
        <dbReference type="ChEBI" id="CHEBI:456216"/>
        <dbReference type="EC" id="2.7.11.1"/>
    </reaction>
</comment>
<dbReference type="InterPro" id="IPR000858">
    <property type="entry name" value="S_locus_glycoprot_dom"/>
</dbReference>
<evidence type="ECO:0000256" key="14">
    <source>
        <dbReference type="ARBA" id="ARBA00023180"/>
    </source>
</evidence>
<evidence type="ECO:0000256" key="9">
    <source>
        <dbReference type="ARBA" id="ARBA00022840"/>
    </source>
</evidence>
<dbReference type="PANTHER" id="PTHR47976">
    <property type="entry name" value="G-TYPE LECTIN S-RECEPTOR-LIKE SERINE/THREONINE-PROTEIN KINASE SD2-5"/>
    <property type="match status" value="1"/>
</dbReference>
<reference evidence="23" key="1">
    <citation type="submission" date="2022-08" db="EMBL/GenBank/DDBJ databases">
        <authorList>
            <person name="Gutierrez-Valencia J."/>
        </authorList>
    </citation>
    <scope>NUCLEOTIDE SEQUENCE</scope>
</reference>
<evidence type="ECO:0000256" key="20">
    <source>
        <dbReference type="SAM" id="SignalP"/>
    </source>
</evidence>
<keyword evidence="10 19" id="KW-1133">Transmembrane helix</keyword>
<dbReference type="InterPro" id="IPR001480">
    <property type="entry name" value="Bulb-type_lectin_dom"/>
</dbReference>
<evidence type="ECO:0000256" key="1">
    <source>
        <dbReference type="ARBA" id="ARBA00004167"/>
    </source>
</evidence>
<feature type="chain" id="PRO_5043527294" description="Receptor-like serine/threonine-protein kinase" evidence="20">
    <location>
        <begin position="29"/>
        <end position="898"/>
    </location>
</feature>
<feature type="domain" description="Protein kinase" evidence="21">
    <location>
        <begin position="529"/>
        <end position="831"/>
    </location>
</feature>
<dbReference type="AlphaFoldDB" id="A0AAV0IFF2"/>
<evidence type="ECO:0000259" key="22">
    <source>
        <dbReference type="PROSITE" id="PS50927"/>
    </source>
</evidence>
<dbReference type="InterPro" id="IPR008271">
    <property type="entry name" value="Ser/Thr_kinase_AS"/>
</dbReference>
<keyword evidence="11 19" id="KW-0472">Membrane</keyword>
<feature type="binding site" evidence="18">
    <location>
        <position position="558"/>
    </location>
    <ligand>
        <name>ATP</name>
        <dbReference type="ChEBI" id="CHEBI:30616"/>
    </ligand>
</feature>
<keyword evidence="12" id="KW-1015">Disulfide bond</keyword>
<keyword evidence="6 20" id="KW-0732">Signal</keyword>
<dbReference type="InterPro" id="IPR036426">
    <property type="entry name" value="Bulb-type_lectin_dom_sf"/>
</dbReference>
<keyword evidence="4 17" id="KW-0808">Transferase</keyword>
<comment type="catalytic activity">
    <reaction evidence="16 17">
        <text>L-seryl-[protein] + ATP = O-phospho-L-seryl-[protein] + ADP + H(+)</text>
        <dbReference type="Rhea" id="RHEA:17989"/>
        <dbReference type="Rhea" id="RHEA-COMP:9863"/>
        <dbReference type="Rhea" id="RHEA-COMP:11604"/>
        <dbReference type="ChEBI" id="CHEBI:15378"/>
        <dbReference type="ChEBI" id="CHEBI:29999"/>
        <dbReference type="ChEBI" id="CHEBI:30616"/>
        <dbReference type="ChEBI" id="CHEBI:83421"/>
        <dbReference type="ChEBI" id="CHEBI:456216"/>
        <dbReference type="EC" id="2.7.11.1"/>
    </reaction>
</comment>
<protein>
    <recommendedName>
        <fullName evidence="17">Receptor-like serine/threonine-protein kinase</fullName>
        <ecNumber evidence="17">2.7.11.1</ecNumber>
    </recommendedName>
</protein>
<accession>A0AAV0IFF2</accession>
<evidence type="ECO:0000256" key="12">
    <source>
        <dbReference type="ARBA" id="ARBA00023157"/>
    </source>
</evidence>
<keyword evidence="9 17" id="KW-0067">ATP-binding</keyword>
<feature type="signal peptide" evidence="20">
    <location>
        <begin position="1"/>
        <end position="28"/>
    </location>
</feature>
<name>A0AAV0IFF2_9ROSI</name>
<dbReference type="Pfam" id="PF00954">
    <property type="entry name" value="S_locus_glycop"/>
    <property type="match status" value="1"/>
</dbReference>
<dbReference type="EC" id="2.7.11.1" evidence="17"/>
<evidence type="ECO:0000256" key="15">
    <source>
        <dbReference type="ARBA" id="ARBA00047899"/>
    </source>
</evidence>
<keyword evidence="5 19" id="KW-0812">Transmembrane</keyword>
<dbReference type="InterPro" id="IPR051343">
    <property type="entry name" value="G-type_lectin_kinases/EP1-like"/>
</dbReference>
<sequence length="898" mass="97625">MANSSVFPSLFFFFFLLLVSHNPLPASAYSFTEFVFPNFTATNVRFIDNGGAFLFSRNGSFKAAISNPGGQQTRFYLCVIHSASGTVIWSANRDGPISNSGTMAFTRDGISVSDHDGSPKWSIPTIPKSSAAAALQLTESGNLVLLDKSNASLWESFDDPADTIVAGQILRKNGNALFSSVSGEDFSTGDYRLAFSDSDVILGWRGQSYWKLSMDPRAYTDSTSPVESMAVNGTGLFLFGRNGSIVVARVALPPADFRIARLASSGQFIVSSFSHGGMKEELDGPNNVCQIPSICGEIGWCSVSTGNNPTCQCPPGFRSKASNSDSFNGCVPSDSSSSLVGSSCSNNGSQVNSSSPPISYLSLGNGMDYFALDFSQPTKYALNLSACQEFCTTDCACLGIFYDNSSGSCYTIENDLGSFMSSRDRDSDQVGYIKTVESADKSSSGGNRGSVNETHNRKQFPLAALVLLPCIAVAVVLAAGLVWWRRWKIAGEKVRLSHANSFSSDEMDAFYIPGLPQRFDYEELDEATDRFKMQIGSGGFGSVYKGVLSDKSVVAVKKITNVGIQGKRDFCTEIAIIGNVHHVNLVKLRGFCAQGRQRLLVYEYMNRGSLDRTLFASSGPVLEWQERFEIALGTARGLAYLHTGCEHKIIHCDVKPENILLQDQFQAKISDFGLSKLLGPEQSSLFTTMRGTRGYLAPEWLTNSAISEKTDVYSYGMVLLELVSGRKNCSIKSASPSQGGGHSTTTTTTSSSSAQFGGMVYFPLVALEMHEQRRYVELADARLEGRVRSEEVEKLVRVALCCVHEEPCLRPSMVSVVGMLEGGISLGEPRMESLNFLRFYGRRFAEASILGEDGNNEQREALLNSRQEYGTSNYSSTISDPQYIPLSFISSQQISGPR</sequence>
<evidence type="ECO:0000256" key="16">
    <source>
        <dbReference type="ARBA" id="ARBA00048679"/>
    </source>
</evidence>
<dbReference type="SMART" id="SM00108">
    <property type="entry name" value="B_lectin"/>
    <property type="match status" value="1"/>
</dbReference>
<dbReference type="InterPro" id="IPR000719">
    <property type="entry name" value="Prot_kinase_dom"/>
</dbReference>
<keyword evidence="7 17" id="KW-0547">Nucleotide-binding</keyword>
<evidence type="ECO:0000313" key="24">
    <source>
        <dbReference type="Proteomes" id="UP001154282"/>
    </source>
</evidence>
<evidence type="ECO:0000256" key="4">
    <source>
        <dbReference type="ARBA" id="ARBA00022679"/>
    </source>
</evidence>
<dbReference type="Pfam" id="PF00069">
    <property type="entry name" value="Pkinase"/>
    <property type="match status" value="1"/>
</dbReference>
<dbReference type="GO" id="GO:0048544">
    <property type="term" value="P:recognition of pollen"/>
    <property type="evidence" value="ECO:0007669"/>
    <property type="project" value="InterPro"/>
</dbReference>
<dbReference type="Proteomes" id="UP001154282">
    <property type="component" value="Unassembled WGS sequence"/>
</dbReference>
<dbReference type="PIRSF" id="PIRSF000641">
    <property type="entry name" value="SRK"/>
    <property type="match status" value="1"/>
</dbReference>
<dbReference type="CDD" id="cd00028">
    <property type="entry name" value="B_lectin"/>
    <property type="match status" value="1"/>
</dbReference>
<evidence type="ECO:0000256" key="7">
    <source>
        <dbReference type="ARBA" id="ARBA00022741"/>
    </source>
</evidence>
<keyword evidence="13" id="KW-0675">Receptor</keyword>
<dbReference type="SMART" id="SM00220">
    <property type="entry name" value="S_TKc"/>
    <property type="match status" value="1"/>
</dbReference>
<evidence type="ECO:0000256" key="3">
    <source>
        <dbReference type="ARBA" id="ARBA00022536"/>
    </source>
</evidence>
<dbReference type="GO" id="GO:0004674">
    <property type="term" value="F:protein serine/threonine kinase activity"/>
    <property type="evidence" value="ECO:0007669"/>
    <property type="project" value="UniProtKB-KW"/>
</dbReference>
<evidence type="ECO:0000259" key="21">
    <source>
        <dbReference type="PROSITE" id="PS50011"/>
    </source>
</evidence>
<dbReference type="InterPro" id="IPR011009">
    <property type="entry name" value="Kinase-like_dom_sf"/>
</dbReference>
<dbReference type="CDD" id="cd00053">
    <property type="entry name" value="EGF"/>
    <property type="match status" value="1"/>
</dbReference>
<dbReference type="Gene3D" id="1.10.510.10">
    <property type="entry name" value="Transferase(Phosphotransferase) domain 1"/>
    <property type="match status" value="1"/>
</dbReference>
<dbReference type="PANTHER" id="PTHR47976:SF52">
    <property type="entry name" value="PROTEIN KINASE DOMAIN-CONTAINING PROTEIN"/>
    <property type="match status" value="1"/>
</dbReference>
<dbReference type="PROSITE" id="PS00107">
    <property type="entry name" value="PROTEIN_KINASE_ATP"/>
    <property type="match status" value="1"/>
</dbReference>
<dbReference type="GO" id="GO:0005524">
    <property type="term" value="F:ATP binding"/>
    <property type="evidence" value="ECO:0007669"/>
    <property type="project" value="UniProtKB-UniRule"/>
</dbReference>
<feature type="transmembrane region" description="Helical" evidence="19">
    <location>
        <begin position="460"/>
        <end position="484"/>
    </location>
</feature>
<organism evidence="23 24">
    <name type="scientific">Linum tenue</name>
    <dbReference type="NCBI Taxonomy" id="586396"/>
    <lineage>
        <taxon>Eukaryota</taxon>
        <taxon>Viridiplantae</taxon>
        <taxon>Streptophyta</taxon>
        <taxon>Embryophyta</taxon>
        <taxon>Tracheophyta</taxon>
        <taxon>Spermatophyta</taxon>
        <taxon>Magnoliopsida</taxon>
        <taxon>eudicotyledons</taxon>
        <taxon>Gunneridae</taxon>
        <taxon>Pentapetalae</taxon>
        <taxon>rosids</taxon>
        <taxon>fabids</taxon>
        <taxon>Malpighiales</taxon>
        <taxon>Linaceae</taxon>
        <taxon>Linum</taxon>
    </lineage>
</organism>
<comment type="subcellular location">
    <subcellularLocation>
        <location evidence="1">Membrane</location>
        <topology evidence="1">Single-pass membrane protein</topology>
    </subcellularLocation>
</comment>
<keyword evidence="24" id="KW-1185">Reference proteome</keyword>
<dbReference type="InterPro" id="IPR017441">
    <property type="entry name" value="Protein_kinase_ATP_BS"/>
</dbReference>
<dbReference type="PROSITE" id="PS50927">
    <property type="entry name" value="BULB_LECTIN"/>
    <property type="match status" value="1"/>
</dbReference>
<proteinExistence type="inferred from homology"/>
<evidence type="ECO:0000256" key="2">
    <source>
        <dbReference type="ARBA" id="ARBA00022527"/>
    </source>
</evidence>
<dbReference type="SUPFAM" id="SSF51110">
    <property type="entry name" value="alpha-D-mannose-specific plant lectins"/>
    <property type="match status" value="1"/>
</dbReference>
<comment type="similarity">
    <text evidence="17">Belongs to the protein kinase superfamily. Ser/Thr protein kinase family.</text>
</comment>
<gene>
    <name evidence="23" type="ORF">LITE_LOCUS8733</name>
</gene>
<evidence type="ECO:0000256" key="18">
    <source>
        <dbReference type="PROSITE-ProRule" id="PRU10141"/>
    </source>
</evidence>
<evidence type="ECO:0000256" key="6">
    <source>
        <dbReference type="ARBA" id="ARBA00022729"/>
    </source>
</evidence>
<evidence type="ECO:0000256" key="8">
    <source>
        <dbReference type="ARBA" id="ARBA00022777"/>
    </source>
</evidence>
<evidence type="ECO:0000256" key="10">
    <source>
        <dbReference type="ARBA" id="ARBA00022989"/>
    </source>
</evidence>
<dbReference type="EMBL" id="CAMGYJ010000003">
    <property type="protein sequence ID" value="CAI0395483.1"/>
    <property type="molecule type" value="Genomic_DNA"/>
</dbReference>
<evidence type="ECO:0000256" key="5">
    <source>
        <dbReference type="ARBA" id="ARBA00022692"/>
    </source>
</evidence>
<keyword evidence="2 17" id="KW-0723">Serine/threonine-protein kinase</keyword>
<dbReference type="Gene3D" id="3.30.200.20">
    <property type="entry name" value="Phosphorylase Kinase, domain 1"/>
    <property type="match status" value="1"/>
</dbReference>
<comment type="caution">
    <text evidence="23">The sequence shown here is derived from an EMBL/GenBank/DDBJ whole genome shotgun (WGS) entry which is preliminary data.</text>
</comment>
<evidence type="ECO:0000256" key="17">
    <source>
        <dbReference type="PIRNR" id="PIRNR000641"/>
    </source>
</evidence>
<evidence type="ECO:0000256" key="19">
    <source>
        <dbReference type="SAM" id="Phobius"/>
    </source>
</evidence>
<evidence type="ECO:0000256" key="11">
    <source>
        <dbReference type="ARBA" id="ARBA00023136"/>
    </source>
</evidence>
<dbReference type="FunFam" id="3.30.200.20:FF:000178">
    <property type="entry name" value="serine/threonine-protein kinase PBS1-like"/>
    <property type="match status" value="1"/>
</dbReference>
<dbReference type="FunFam" id="2.90.10.10:FF:000023">
    <property type="entry name" value="G-type lectin S-receptor-like serine/threonine-protein kinase"/>
    <property type="match status" value="1"/>
</dbReference>
<dbReference type="Gene3D" id="2.90.10.10">
    <property type="entry name" value="Bulb-type lectin domain"/>
    <property type="match status" value="1"/>
</dbReference>